<dbReference type="Gene3D" id="3.40.50.12780">
    <property type="entry name" value="N-terminal domain of ligase-like"/>
    <property type="match status" value="1"/>
</dbReference>
<evidence type="ECO:0000313" key="3">
    <source>
        <dbReference type="Proteomes" id="UP000821837"/>
    </source>
</evidence>
<dbReference type="Pfam" id="PF13193">
    <property type="entry name" value="AMP-binding_C"/>
    <property type="match status" value="1"/>
</dbReference>
<sequence>MRGYYKNTEATRDFIDREGWIHTGDLGYYNNDGRLFLAGRLKNTMFRMSKHMNPAEMEHCLYAHWAISEVAVLPVPREDTDDDPAAIIVLKEGVAGDQKLAEEIKAFVAAGGVTPPHQGAPLVRGINSRFSVRQKTGSGD</sequence>
<reference evidence="2" key="1">
    <citation type="journal article" date="2020" name="Cell">
        <title>Large-Scale Comparative Analyses of Tick Genomes Elucidate Their Genetic Diversity and Vector Capacities.</title>
        <authorList>
            <consortium name="Tick Genome and Microbiome Consortium (TIGMIC)"/>
            <person name="Jia N."/>
            <person name="Wang J."/>
            <person name="Shi W."/>
            <person name="Du L."/>
            <person name="Sun Y."/>
            <person name="Zhan W."/>
            <person name="Jiang J.F."/>
            <person name="Wang Q."/>
            <person name="Zhang B."/>
            <person name="Ji P."/>
            <person name="Bell-Sakyi L."/>
            <person name="Cui X.M."/>
            <person name="Yuan T.T."/>
            <person name="Jiang B.G."/>
            <person name="Yang W.F."/>
            <person name="Lam T.T."/>
            <person name="Chang Q.C."/>
            <person name="Ding S.J."/>
            <person name="Wang X.J."/>
            <person name="Zhu J.G."/>
            <person name="Ruan X.D."/>
            <person name="Zhao L."/>
            <person name="Wei J.T."/>
            <person name="Ye R.Z."/>
            <person name="Que T.C."/>
            <person name="Du C.H."/>
            <person name="Zhou Y.H."/>
            <person name="Cheng J.X."/>
            <person name="Dai P.F."/>
            <person name="Guo W.B."/>
            <person name="Han X.H."/>
            <person name="Huang E.J."/>
            <person name="Li L.F."/>
            <person name="Wei W."/>
            <person name="Gao Y.C."/>
            <person name="Liu J.Z."/>
            <person name="Shao H.Z."/>
            <person name="Wang X."/>
            <person name="Wang C.C."/>
            <person name="Yang T.C."/>
            <person name="Huo Q.B."/>
            <person name="Li W."/>
            <person name="Chen H.Y."/>
            <person name="Chen S.E."/>
            <person name="Zhou L.G."/>
            <person name="Ni X.B."/>
            <person name="Tian J.H."/>
            <person name="Sheng Y."/>
            <person name="Liu T."/>
            <person name="Pan Y.S."/>
            <person name="Xia L.Y."/>
            <person name="Li J."/>
            <person name="Zhao F."/>
            <person name="Cao W.C."/>
        </authorList>
    </citation>
    <scope>NUCLEOTIDE SEQUENCE</scope>
    <source>
        <strain evidence="2">Rsan-2018</strain>
    </source>
</reference>
<dbReference type="EMBL" id="JABSTV010001254">
    <property type="protein sequence ID" value="KAH7939351.1"/>
    <property type="molecule type" value="Genomic_DNA"/>
</dbReference>
<accession>A0A9D4SQ35</accession>
<comment type="caution">
    <text evidence="2">The sequence shown here is derived from an EMBL/GenBank/DDBJ whole genome shotgun (WGS) entry which is preliminary data.</text>
</comment>
<dbReference type="AlphaFoldDB" id="A0A9D4SQ35"/>
<dbReference type="PANTHER" id="PTHR24096">
    <property type="entry name" value="LONG-CHAIN-FATTY-ACID--COA LIGASE"/>
    <property type="match status" value="1"/>
</dbReference>
<name>A0A9D4SQ35_RHISA</name>
<organism evidence="2 3">
    <name type="scientific">Rhipicephalus sanguineus</name>
    <name type="common">Brown dog tick</name>
    <name type="synonym">Ixodes sanguineus</name>
    <dbReference type="NCBI Taxonomy" id="34632"/>
    <lineage>
        <taxon>Eukaryota</taxon>
        <taxon>Metazoa</taxon>
        <taxon>Ecdysozoa</taxon>
        <taxon>Arthropoda</taxon>
        <taxon>Chelicerata</taxon>
        <taxon>Arachnida</taxon>
        <taxon>Acari</taxon>
        <taxon>Parasitiformes</taxon>
        <taxon>Ixodida</taxon>
        <taxon>Ixodoidea</taxon>
        <taxon>Ixodidae</taxon>
        <taxon>Rhipicephalinae</taxon>
        <taxon>Rhipicephalus</taxon>
        <taxon>Rhipicephalus</taxon>
    </lineage>
</organism>
<feature type="domain" description="AMP-binding enzyme C-terminal" evidence="1">
    <location>
        <begin position="56"/>
        <end position="110"/>
    </location>
</feature>
<dbReference type="InterPro" id="IPR045851">
    <property type="entry name" value="AMP-bd_C_sf"/>
</dbReference>
<protein>
    <recommendedName>
        <fullName evidence="1">AMP-binding enzyme C-terminal domain-containing protein</fullName>
    </recommendedName>
</protein>
<reference evidence="2" key="2">
    <citation type="submission" date="2021-09" db="EMBL/GenBank/DDBJ databases">
        <authorList>
            <person name="Jia N."/>
            <person name="Wang J."/>
            <person name="Shi W."/>
            <person name="Du L."/>
            <person name="Sun Y."/>
            <person name="Zhan W."/>
            <person name="Jiang J."/>
            <person name="Wang Q."/>
            <person name="Zhang B."/>
            <person name="Ji P."/>
            <person name="Sakyi L.B."/>
            <person name="Cui X."/>
            <person name="Yuan T."/>
            <person name="Jiang B."/>
            <person name="Yang W."/>
            <person name="Lam T.T.-Y."/>
            <person name="Chang Q."/>
            <person name="Ding S."/>
            <person name="Wang X."/>
            <person name="Zhu J."/>
            <person name="Ruan X."/>
            <person name="Zhao L."/>
            <person name="Wei J."/>
            <person name="Que T."/>
            <person name="Du C."/>
            <person name="Cheng J."/>
            <person name="Dai P."/>
            <person name="Han X."/>
            <person name="Huang E."/>
            <person name="Gao Y."/>
            <person name="Liu J."/>
            <person name="Shao H."/>
            <person name="Ye R."/>
            <person name="Li L."/>
            <person name="Wei W."/>
            <person name="Wang X."/>
            <person name="Wang C."/>
            <person name="Huo Q."/>
            <person name="Li W."/>
            <person name="Guo W."/>
            <person name="Chen H."/>
            <person name="Chen S."/>
            <person name="Zhou L."/>
            <person name="Zhou L."/>
            <person name="Ni X."/>
            <person name="Tian J."/>
            <person name="Zhou Y."/>
            <person name="Sheng Y."/>
            <person name="Liu T."/>
            <person name="Pan Y."/>
            <person name="Xia L."/>
            <person name="Li J."/>
            <person name="Zhao F."/>
            <person name="Cao W."/>
        </authorList>
    </citation>
    <scope>NUCLEOTIDE SEQUENCE</scope>
    <source>
        <strain evidence="2">Rsan-2018</strain>
        <tissue evidence="2">Larvae</tissue>
    </source>
</reference>
<dbReference type="InterPro" id="IPR042099">
    <property type="entry name" value="ANL_N_sf"/>
</dbReference>
<dbReference type="GO" id="GO:0016405">
    <property type="term" value="F:CoA-ligase activity"/>
    <property type="evidence" value="ECO:0007669"/>
    <property type="project" value="TreeGrafter"/>
</dbReference>
<dbReference type="InterPro" id="IPR025110">
    <property type="entry name" value="AMP-bd_C"/>
</dbReference>
<dbReference type="VEuPathDB" id="VectorBase:RSAN_035250"/>
<evidence type="ECO:0000313" key="2">
    <source>
        <dbReference type="EMBL" id="KAH7939351.1"/>
    </source>
</evidence>
<dbReference type="Proteomes" id="UP000821837">
    <property type="component" value="Chromosome 8"/>
</dbReference>
<proteinExistence type="predicted"/>
<dbReference type="PANTHER" id="PTHR24096:SF422">
    <property type="entry name" value="BCDNA.GH02901"/>
    <property type="match status" value="1"/>
</dbReference>
<dbReference type="Gene3D" id="3.30.300.30">
    <property type="match status" value="1"/>
</dbReference>
<keyword evidence="3" id="KW-1185">Reference proteome</keyword>
<gene>
    <name evidence="2" type="ORF">HPB52_011381</name>
</gene>
<evidence type="ECO:0000259" key="1">
    <source>
        <dbReference type="Pfam" id="PF13193"/>
    </source>
</evidence>
<dbReference type="SUPFAM" id="SSF56801">
    <property type="entry name" value="Acetyl-CoA synthetase-like"/>
    <property type="match status" value="1"/>
</dbReference>